<reference evidence="1 2" key="1">
    <citation type="submission" date="2020-12" db="EMBL/GenBank/DDBJ databases">
        <title>De novo assembly of Tibetan sheep genome.</title>
        <authorList>
            <person name="Li X."/>
        </authorList>
    </citation>
    <scope>NUCLEOTIDE SEQUENCE [LARGE SCALE GENOMIC DNA]</scope>
    <source>
        <tissue evidence="1">Heart</tissue>
    </source>
</reference>
<evidence type="ECO:0000313" key="2">
    <source>
        <dbReference type="Proteomes" id="UP000664991"/>
    </source>
</evidence>
<proteinExistence type="predicted"/>
<comment type="caution">
    <text evidence="1">The sequence shown here is derived from an EMBL/GenBank/DDBJ whole genome shotgun (WGS) entry which is preliminary data.</text>
</comment>
<sequence length="96" mass="11202">MLDEVKEDEKYLWVELMVRKPHFLGSVLILDMEVRLGLEDWGHDGLAKATADEHRWTHVQRTRETLCLCGKGTLHTTRMVGTCFQMKSFQYSFVNS</sequence>
<dbReference type="AlphaFoldDB" id="A0A835ZM92"/>
<dbReference type="Proteomes" id="UP000664991">
    <property type="component" value="Unassembled WGS sequence"/>
</dbReference>
<organism evidence="1 2">
    <name type="scientific">Ovis aries</name>
    <name type="common">Sheep</name>
    <dbReference type="NCBI Taxonomy" id="9940"/>
    <lineage>
        <taxon>Eukaryota</taxon>
        <taxon>Metazoa</taxon>
        <taxon>Chordata</taxon>
        <taxon>Craniata</taxon>
        <taxon>Vertebrata</taxon>
        <taxon>Euteleostomi</taxon>
        <taxon>Mammalia</taxon>
        <taxon>Eutheria</taxon>
        <taxon>Laurasiatheria</taxon>
        <taxon>Artiodactyla</taxon>
        <taxon>Ruminantia</taxon>
        <taxon>Pecora</taxon>
        <taxon>Bovidae</taxon>
        <taxon>Caprinae</taxon>
        <taxon>Ovis</taxon>
    </lineage>
</organism>
<name>A0A835ZM92_SHEEP</name>
<gene>
    <name evidence="1" type="ORF">JEQ12_010811</name>
</gene>
<evidence type="ECO:0000313" key="1">
    <source>
        <dbReference type="EMBL" id="KAG5197357.1"/>
    </source>
</evidence>
<dbReference type="EMBL" id="JAEMGP010000020">
    <property type="protein sequence ID" value="KAG5197357.1"/>
    <property type="molecule type" value="Genomic_DNA"/>
</dbReference>
<accession>A0A835ZM92</accession>
<protein>
    <submittedName>
        <fullName evidence="1">Uncharacterized protein</fullName>
    </submittedName>
</protein>